<feature type="domain" description="TonB-dependent receptor plug" evidence="1">
    <location>
        <begin position="135"/>
        <end position="216"/>
    </location>
</feature>
<evidence type="ECO:0000313" key="3">
    <source>
        <dbReference type="Proteomes" id="UP000184474"/>
    </source>
</evidence>
<dbReference type="SUPFAM" id="SSF49464">
    <property type="entry name" value="Carboxypeptidase regulatory domain-like"/>
    <property type="match status" value="1"/>
</dbReference>
<evidence type="ECO:0000259" key="1">
    <source>
        <dbReference type="Pfam" id="PF07715"/>
    </source>
</evidence>
<keyword evidence="3" id="KW-1185">Reference proteome</keyword>
<evidence type="ECO:0000313" key="2">
    <source>
        <dbReference type="EMBL" id="SHK45591.1"/>
    </source>
</evidence>
<keyword evidence="2" id="KW-0675">Receptor</keyword>
<proteinExistence type="predicted"/>
<dbReference type="Gene3D" id="2.170.130.10">
    <property type="entry name" value="TonB-dependent receptor, plug domain"/>
    <property type="match status" value="1"/>
</dbReference>
<dbReference type="AlphaFoldDB" id="A0A1M6SLG9"/>
<dbReference type="InterPro" id="IPR008969">
    <property type="entry name" value="CarboxyPept-like_regulatory"/>
</dbReference>
<name>A0A1M6SLG9_REIAG</name>
<dbReference type="Pfam" id="PF07715">
    <property type="entry name" value="Plug"/>
    <property type="match status" value="1"/>
</dbReference>
<dbReference type="InterPro" id="IPR012910">
    <property type="entry name" value="Plug_dom"/>
</dbReference>
<protein>
    <submittedName>
        <fullName evidence="2">Outer membrane receptor proteins, mostly Fe transport</fullName>
    </submittedName>
</protein>
<gene>
    <name evidence="2" type="ORF">SAMN04488028_10564</name>
</gene>
<organism evidence="2 3">
    <name type="scientific">Reichenbachiella agariperforans</name>
    <dbReference type="NCBI Taxonomy" id="156994"/>
    <lineage>
        <taxon>Bacteria</taxon>
        <taxon>Pseudomonadati</taxon>
        <taxon>Bacteroidota</taxon>
        <taxon>Cytophagia</taxon>
        <taxon>Cytophagales</taxon>
        <taxon>Reichenbachiellaceae</taxon>
        <taxon>Reichenbachiella</taxon>
    </lineage>
</organism>
<dbReference type="SUPFAM" id="SSF56935">
    <property type="entry name" value="Porins"/>
    <property type="match status" value="1"/>
</dbReference>
<reference evidence="3" key="1">
    <citation type="submission" date="2016-11" db="EMBL/GenBank/DDBJ databases">
        <authorList>
            <person name="Varghese N."/>
            <person name="Submissions S."/>
        </authorList>
    </citation>
    <scope>NUCLEOTIDE SEQUENCE [LARGE SCALE GENOMIC DNA]</scope>
    <source>
        <strain evidence="3">DSM 26134</strain>
    </source>
</reference>
<accession>A0A1M6SLG9</accession>
<dbReference type="InterPro" id="IPR037066">
    <property type="entry name" value="Plug_dom_sf"/>
</dbReference>
<dbReference type="STRING" id="156994.SAMN04488028_10564"/>
<dbReference type="RefSeq" id="WP_073123104.1">
    <property type="nucleotide sequence ID" value="NZ_FRAA01000005.1"/>
</dbReference>
<sequence length="784" mass="88772">MSRIFITTFILLFALCLSGFAQTNYELKLELVDSLNQPVEDAQVIIMPDSILRTTNRRGEVRIQLPEGQHSISVFHLQFEKYIQNFSVSQDLTLQVPLTYKTELLQDVSVTDRIYKDDITMIHVNAKDVYNLPSATGDFSKVLSTLPGVSSNNELSSAYSVRGGNYDENLIYVNGVKIYRPQIVSAGRQEGLGFINIDLVDQVDFSAGAWEAAYGDKLSSVLNVYYKEPTRHEATINLSLLGGSIYLGGINNKKDLSYTISARHKNTKYLLGTLETQGQYLPKFTDVQSFITKKFGDRTKLSLLISTAINNYETIPERQQTDFGNLQASYRLSIAFDGRELLDYNTNQAALILSHQFSDRFQSTLSLSGVLSSERENYEIEAGYLLCDVNTNIGSNRFNECVNVLGVGTNYSYGRNRLDAQIIAVEQKNEVKIGEHLLQFGVNWDHEMIEDRLDEYELIDSADYVTVTEVLDSEAELSSDKVGGFAQLVIGNPGSTHQLNMGVRASYWTYSEQFILSPRLQYAYRFGLSDRNTIRVSTGHYAQHPFYRELRDRTGTINPNVKAQQSVHALLAWDRQLMIWGRSFVLSSEGYYKYLWDVNPYDVENVKIRYFASNQATAYAYGFDFRINGEFIEGTESWFSLGILKTEENLHTGNGYVRRPTDQRLNLGIFFQDHIPNDPSVKVSLNMQFGSGLPFGPPGDDDNRSVYSGDHYTRVDVGFSKSFTFQAQQIWLPRSLWIGAEVLNLLGTDNALTYTWVKDVNNNNFAVPNALSARFLNLRLIAKF</sequence>
<dbReference type="EMBL" id="FRAA01000005">
    <property type="protein sequence ID" value="SHK45591.1"/>
    <property type="molecule type" value="Genomic_DNA"/>
</dbReference>
<dbReference type="Proteomes" id="UP000184474">
    <property type="component" value="Unassembled WGS sequence"/>
</dbReference>